<dbReference type="PRINTS" id="PR01021">
    <property type="entry name" value="OMPADOMAIN"/>
</dbReference>
<dbReference type="RefSeq" id="WP_044224706.1">
    <property type="nucleotide sequence ID" value="NZ_JRYR02000001.1"/>
</dbReference>
<protein>
    <recommendedName>
        <fullName evidence="5">OmpA-like domain-containing protein</fullName>
    </recommendedName>
</protein>
<evidence type="ECO:0000313" key="6">
    <source>
        <dbReference type="EMBL" id="OHX64878.1"/>
    </source>
</evidence>
<evidence type="ECO:0000256" key="1">
    <source>
        <dbReference type="ARBA" id="ARBA00004442"/>
    </source>
</evidence>
<dbReference type="Pfam" id="PF07676">
    <property type="entry name" value="PD40"/>
    <property type="match status" value="2"/>
</dbReference>
<comment type="caution">
    <text evidence="6">The sequence shown here is derived from an EMBL/GenBank/DDBJ whole genome shotgun (WGS) entry which is preliminary data.</text>
</comment>
<dbReference type="CDD" id="cd07185">
    <property type="entry name" value="OmpA_C-like"/>
    <property type="match status" value="1"/>
</dbReference>
<dbReference type="Proteomes" id="UP000179797">
    <property type="component" value="Unassembled WGS sequence"/>
</dbReference>
<evidence type="ECO:0000259" key="5">
    <source>
        <dbReference type="PROSITE" id="PS51123"/>
    </source>
</evidence>
<keyword evidence="3" id="KW-0998">Cell outer membrane</keyword>
<keyword evidence="2 4" id="KW-0472">Membrane</keyword>
<dbReference type="Gene3D" id="3.30.1330.60">
    <property type="entry name" value="OmpA-like domain"/>
    <property type="match status" value="1"/>
</dbReference>
<dbReference type="PANTHER" id="PTHR30329">
    <property type="entry name" value="STATOR ELEMENT OF FLAGELLAR MOTOR COMPLEX"/>
    <property type="match status" value="1"/>
</dbReference>
<proteinExistence type="predicted"/>
<dbReference type="EMBL" id="JRYR02000001">
    <property type="protein sequence ID" value="OHX64878.1"/>
    <property type="molecule type" value="Genomic_DNA"/>
</dbReference>
<dbReference type="PANTHER" id="PTHR30329:SF21">
    <property type="entry name" value="LIPOPROTEIN YIAD-RELATED"/>
    <property type="match status" value="1"/>
</dbReference>
<keyword evidence="7" id="KW-1185">Reference proteome</keyword>
<accession>A0A1S1YV17</accession>
<dbReference type="InterPro" id="IPR036737">
    <property type="entry name" value="OmpA-like_sf"/>
</dbReference>
<reference evidence="6 7" key="1">
    <citation type="journal article" date="2012" name="Int. J. Syst. Evol. Microbiol.">
        <title>Flammeovirga pacifica sp. nov., isolated from deep-sea sediment.</title>
        <authorList>
            <person name="Xu H."/>
            <person name="Fu Y."/>
            <person name="Yang N."/>
            <person name="Ding Z."/>
            <person name="Lai Q."/>
            <person name="Zeng R."/>
        </authorList>
    </citation>
    <scope>NUCLEOTIDE SEQUENCE [LARGE SCALE GENOMIC DNA]</scope>
    <source>
        <strain evidence="7">DSM 24597 / LMG 26175 / WPAGA1</strain>
    </source>
</reference>
<feature type="domain" description="OmpA-like" evidence="5">
    <location>
        <begin position="562"/>
        <end position="681"/>
    </location>
</feature>
<evidence type="ECO:0000256" key="4">
    <source>
        <dbReference type="PROSITE-ProRule" id="PRU00473"/>
    </source>
</evidence>
<dbReference type="InterPro" id="IPR050330">
    <property type="entry name" value="Bact_OuterMem_StrucFunc"/>
</dbReference>
<dbReference type="Pfam" id="PF00691">
    <property type="entry name" value="OmpA"/>
    <property type="match status" value="1"/>
</dbReference>
<dbReference type="SUPFAM" id="SSF82171">
    <property type="entry name" value="DPP6 N-terminal domain-like"/>
    <property type="match status" value="1"/>
</dbReference>
<evidence type="ECO:0000256" key="2">
    <source>
        <dbReference type="ARBA" id="ARBA00023136"/>
    </source>
</evidence>
<dbReference type="InterPro" id="IPR006665">
    <property type="entry name" value="OmpA-like"/>
</dbReference>
<dbReference type="STRING" id="915059.NH26_00230"/>
<dbReference type="InterPro" id="IPR006664">
    <property type="entry name" value="OMP_bac"/>
</dbReference>
<dbReference type="PROSITE" id="PS51123">
    <property type="entry name" value="OMPA_2"/>
    <property type="match status" value="1"/>
</dbReference>
<sequence>MSKIFKGEGILIILLLTIFLSSSVFSQKRKRKNKNAQQTEQQEGSGLSIQEFQPTKINNVVKLPGLQFPNINKIPQYSNNAMIAQIARLERNKQWEEYREVLYKYVTSFGINNFVNPVDVDLLWRLANVSEYLGDHALAKETYRLILRHNRTDISKALAHYEELTLFDKTLYANINDYYRLVEKRALIDTLTPPEDVLIEMGPQVNSDFSDYGMTLGGENQSELLFTSNRSETDTSAFNKQFNPKKNNENIYISHKTTDDMWGMAEPLETINTNYNEGSPYLSKDGNTLYFIRCMTPEGYGDCDIYYSKKKEDGTWDEAVNLGPKINSYAWDSHPSLSMTEDTLYFASDRKGGFGSSDIYYSVKDAKGAWGKAKNIGPFINSRGSELSPYPHVKYPILYFSSSVGIVNFGGFDIYKSFIVEGNFSEPKNVGPLVNGAGDEYYFAIDAEAKQLYYAKSKVKGNPNLDMQSFPLPMEAKPNNTVRFSGRVVEPTTGEVFKGVVTIIDLSDRVEVAPKKIREDGSFDFELINDKKYLLVIEGDNFFQIEEIFFVEGDKHVQIPAVSVNSSLSFASIDFDPGSAKLKPEMENNLHLVIDFLVKHNDYRLIVTGHTDSDGNHDANLKLSKERAQSIKEFIINYGELSADRVIADGRGDFDPIVKNPQTPEQKRLNRRVEFKIFLDEYRISVPVDDNNIDWGDE</sequence>
<comment type="subcellular location">
    <subcellularLocation>
        <location evidence="1">Cell outer membrane</location>
    </subcellularLocation>
</comment>
<dbReference type="SUPFAM" id="SSF103088">
    <property type="entry name" value="OmpA-like"/>
    <property type="match status" value="1"/>
</dbReference>
<dbReference type="OrthoDB" id="1488841at2"/>
<dbReference type="AlphaFoldDB" id="A0A1S1YV17"/>
<dbReference type="InterPro" id="IPR011659">
    <property type="entry name" value="WD40"/>
</dbReference>
<evidence type="ECO:0000256" key="3">
    <source>
        <dbReference type="ARBA" id="ARBA00023237"/>
    </source>
</evidence>
<dbReference type="GO" id="GO:0009279">
    <property type="term" value="C:cell outer membrane"/>
    <property type="evidence" value="ECO:0007669"/>
    <property type="project" value="UniProtKB-SubCell"/>
</dbReference>
<gene>
    <name evidence="6" type="ORF">NH26_00230</name>
</gene>
<organism evidence="6 7">
    <name type="scientific">Flammeovirga pacifica</name>
    <dbReference type="NCBI Taxonomy" id="915059"/>
    <lineage>
        <taxon>Bacteria</taxon>
        <taxon>Pseudomonadati</taxon>
        <taxon>Bacteroidota</taxon>
        <taxon>Cytophagia</taxon>
        <taxon>Cytophagales</taxon>
        <taxon>Flammeovirgaceae</taxon>
        <taxon>Flammeovirga</taxon>
    </lineage>
</organism>
<evidence type="ECO:0000313" key="7">
    <source>
        <dbReference type="Proteomes" id="UP000179797"/>
    </source>
</evidence>
<name>A0A1S1YV17_FLAPC</name>